<dbReference type="AlphaFoldDB" id="A0A7W6JFP4"/>
<dbReference type="SUPFAM" id="SSF47226">
    <property type="entry name" value="Histidine-containing phosphotransfer domain, HPT domain"/>
    <property type="match status" value="1"/>
</dbReference>
<comment type="caution">
    <text evidence="5">The sequence shown here is derived from an EMBL/GenBank/DDBJ whole genome shotgun (WGS) entry which is preliminary data.</text>
</comment>
<dbReference type="PROSITE" id="PS50894">
    <property type="entry name" value="HPT"/>
    <property type="match status" value="1"/>
</dbReference>
<protein>
    <submittedName>
        <fullName evidence="5">HPt (Histidine-containing phosphotransfer) domain-containing protein</fullName>
    </submittedName>
</protein>
<feature type="modified residue" description="Phosphohistidine" evidence="2">
    <location>
        <position position="48"/>
    </location>
</feature>
<dbReference type="Pfam" id="PF01627">
    <property type="entry name" value="Hpt"/>
    <property type="match status" value="1"/>
</dbReference>
<proteinExistence type="predicted"/>
<feature type="region of interest" description="Disordered" evidence="3">
    <location>
        <begin position="1"/>
        <end position="21"/>
    </location>
</feature>
<keyword evidence="6" id="KW-1185">Reference proteome</keyword>
<organism evidence="5 6">
    <name type="scientific">Brevundimonas lenta</name>
    <dbReference type="NCBI Taxonomy" id="424796"/>
    <lineage>
        <taxon>Bacteria</taxon>
        <taxon>Pseudomonadati</taxon>
        <taxon>Pseudomonadota</taxon>
        <taxon>Alphaproteobacteria</taxon>
        <taxon>Caulobacterales</taxon>
        <taxon>Caulobacteraceae</taxon>
        <taxon>Brevundimonas</taxon>
    </lineage>
</organism>
<keyword evidence="2" id="KW-0597">Phosphoprotein</keyword>
<evidence type="ECO:0000313" key="6">
    <source>
        <dbReference type="Proteomes" id="UP000529946"/>
    </source>
</evidence>
<evidence type="ECO:0000256" key="3">
    <source>
        <dbReference type="SAM" id="MobiDB-lite"/>
    </source>
</evidence>
<dbReference type="GO" id="GO:0004672">
    <property type="term" value="F:protein kinase activity"/>
    <property type="evidence" value="ECO:0007669"/>
    <property type="project" value="UniProtKB-ARBA"/>
</dbReference>
<dbReference type="InterPro" id="IPR008207">
    <property type="entry name" value="Sig_transdc_His_kin_Hpt_dom"/>
</dbReference>
<evidence type="ECO:0000259" key="4">
    <source>
        <dbReference type="PROSITE" id="PS50894"/>
    </source>
</evidence>
<gene>
    <name evidence="5" type="ORF">GGR12_003165</name>
</gene>
<sequence length="100" mass="10401">MTRSDQTGTADPLAPLRARFRERSRNDARALKAALEGQDYAAIESIAHGLAGMAGMFGHAELAEASAAIDGVFARGGRPSGDAVQALIGIIDRTVEAPHS</sequence>
<dbReference type="GO" id="GO:0000160">
    <property type="term" value="P:phosphorelay signal transduction system"/>
    <property type="evidence" value="ECO:0007669"/>
    <property type="project" value="UniProtKB-KW"/>
</dbReference>
<name>A0A7W6JFP4_9CAUL</name>
<dbReference type="RefSeq" id="WP_183205583.1">
    <property type="nucleotide sequence ID" value="NZ_BAAAER010000003.1"/>
</dbReference>
<dbReference type="InterPro" id="IPR036641">
    <property type="entry name" value="HPT_dom_sf"/>
</dbReference>
<dbReference type="Proteomes" id="UP000529946">
    <property type="component" value="Unassembled WGS sequence"/>
</dbReference>
<evidence type="ECO:0000256" key="1">
    <source>
        <dbReference type="ARBA" id="ARBA00023012"/>
    </source>
</evidence>
<feature type="domain" description="HPt" evidence="4">
    <location>
        <begin position="9"/>
        <end position="100"/>
    </location>
</feature>
<evidence type="ECO:0000256" key="2">
    <source>
        <dbReference type="PROSITE-ProRule" id="PRU00110"/>
    </source>
</evidence>
<keyword evidence="1" id="KW-0902">Two-component regulatory system</keyword>
<reference evidence="5 6" key="1">
    <citation type="submission" date="2020-08" db="EMBL/GenBank/DDBJ databases">
        <title>Genomic Encyclopedia of Type Strains, Phase IV (KMG-IV): sequencing the most valuable type-strain genomes for metagenomic binning, comparative biology and taxonomic classification.</title>
        <authorList>
            <person name="Goeker M."/>
        </authorList>
    </citation>
    <scope>NUCLEOTIDE SEQUENCE [LARGE SCALE GENOMIC DNA]</scope>
    <source>
        <strain evidence="5 6">DSM 23960</strain>
    </source>
</reference>
<accession>A0A7W6JFP4</accession>
<dbReference type="Gene3D" id="1.20.120.160">
    <property type="entry name" value="HPT domain"/>
    <property type="match status" value="1"/>
</dbReference>
<evidence type="ECO:0000313" key="5">
    <source>
        <dbReference type="EMBL" id="MBB4084277.1"/>
    </source>
</evidence>
<dbReference type="EMBL" id="JACIDM010000003">
    <property type="protein sequence ID" value="MBB4084277.1"/>
    <property type="molecule type" value="Genomic_DNA"/>
</dbReference>